<feature type="domain" description="ATP synthase F1 complex delta/epsilon subunit N-terminal" evidence="15">
    <location>
        <begin position="9"/>
        <end position="90"/>
    </location>
</feature>
<dbReference type="GO" id="GO:0005524">
    <property type="term" value="F:ATP binding"/>
    <property type="evidence" value="ECO:0007669"/>
    <property type="project" value="UniProtKB-UniRule"/>
</dbReference>
<evidence type="ECO:0000256" key="13">
    <source>
        <dbReference type="RuleBase" id="RU003656"/>
    </source>
</evidence>
<accession>A0A1L8SUI3</accession>
<comment type="subcellular location">
    <subcellularLocation>
        <location evidence="2 12">Cell membrane</location>
        <topology evidence="2 12">Peripheral membrane protein</topology>
    </subcellularLocation>
</comment>
<evidence type="ECO:0000256" key="5">
    <source>
        <dbReference type="ARBA" id="ARBA00022448"/>
    </source>
</evidence>
<comment type="function">
    <text evidence="1 12">Produces ATP from ADP in the presence of a proton gradient across the membrane.</text>
</comment>
<dbReference type="EMBL" id="JXKM01000005">
    <property type="protein sequence ID" value="OJG35759.1"/>
    <property type="molecule type" value="Genomic_DNA"/>
</dbReference>
<proteinExistence type="inferred from homology"/>
<feature type="domain" description="ATP synthase epsilon subunit C-terminal" evidence="14">
    <location>
        <begin position="95"/>
        <end position="142"/>
    </location>
</feature>
<dbReference type="GO" id="GO:0045259">
    <property type="term" value="C:proton-transporting ATP synthase complex"/>
    <property type="evidence" value="ECO:0007669"/>
    <property type="project" value="UniProtKB-KW"/>
</dbReference>
<dbReference type="PANTHER" id="PTHR13822">
    <property type="entry name" value="ATP SYNTHASE DELTA/EPSILON CHAIN"/>
    <property type="match status" value="1"/>
</dbReference>
<evidence type="ECO:0000256" key="1">
    <source>
        <dbReference type="ARBA" id="ARBA00003543"/>
    </source>
</evidence>
<dbReference type="HAMAP" id="MF_00530">
    <property type="entry name" value="ATP_synth_epsil_bac"/>
    <property type="match status" value="1"/>
</dbReference>
<keyword evidence="12" id="KW-0375">Hydrogen ion transport</keyword>
<protein>
    <recommendedName>
        <fullName evidence="4 12">ATP synthase epsilon chain</fullName>
    </recommendedName>
    <alternativeName>
        <fullName evidence="11 12">ATP synthase F1 sector epsilon subunit</fullName>
    </alternativeName>
    <alternativeName>
        <fullName evidence="10 12">F-ATPase epsilon subunit</fullName>
    </alternativeName>
</protein>
<dbReference type="NCBIfam" id="NF001846">
    <property type="entry name" value="PRK00571.1-3"/>
    <property type="match status" value="1"/>
</dbReference>
<comment type="subunit">
    <text evidence="12 13">F-type ATPases have 2 components, CF(1) - the catalytic core - and CF(0) - the membrane proton channel. CF(1) has five subunits: alpha(3), beta(3), gamma(1), delta(1), epsilon(1). CF(0) has three main subunits: a, b and c.</text>
</comment>
<dbReference type="OrthoDB" id="9804110at2"/>
<comment type="similarity">
    <text evidence="3 12 13">Belongs to the ATPase epsilon chain family.</text>
</comment>
<evidence type="ECO:0000256" key="2">
    <source>
        <dbReference type="ARBA" id="ARBA00004202"/>
    </source>
</evidence>
<dbReference type="GO" id="GO:0005886">
    <property type="term" value="C:plasma membrane"/>
    <property type="evidence" value="ECO:0007669"/>
    <property type="project" value="UniProtKB-SubCell"/>
</dbReference>
<dbReference type="PANTHER" id="PTHR13822:SF10">
    <property type="entry name" value="ATP SYNTHASE EPSILON CHAIN, CHLOROPLASTIC"/>
    <property type="match status" value="1"/>
</dbReference>
<reference evidence="16 17" key="1">
    <citation type="submission" date="2014-12" db="EMBL/GenBank/DDBJ databases">
        <title>Draft genome sequences of 29 type strains of Enterococci.</title>
        <authorList>
            <person name="Zhong Z."/>
            <person name="Sun Z."/>
            <person name="Liu W."/>
            <person name="Zhang W."/>
            <person name="Zhang H."/>
        </authorList>
    </citation>
    <scope>NUCLEOTIDE SEQUENCE [LARGE SCALE GENOMIC DNA]</scope>
    <source>
        <strain evidence="16 17">DSM 22802</strain>
    </source>
</reference>
<dbReference type="AlphaFoldDB" id="A0A1L8SUI3"/>
<evidence type="ECO:0000256" key="10">
    <source>
        <dbReference type="ARBA" id="ARBA00030215"/>
    </source>
</evidence>
<keyword evidence="12" id="KW-1003">Cell membrane</keyword>
<dbReference type="Pfam" id="PF02823">
    <property type="entry name" value="ATP-synt_DE_N"/>
    <property type="match status" value="1"/>
</dbReference>
<evidence type="ECO:0000256" key="4">
    <source>
        <dbReference type="ARBA" id="ARBA00014480"/>
    </source>
</evidence>
<keyword evidence="7 12" id="KW-0472">Membrane</keyword>
<evidence type="ECO:0000313" key="16">
    <source>
        <dbReference type="EMBL" id="OJG35759.1"/>
    </source>
</evidence>
<dbReference type="GO" id="GO:0046933">
    <property type="term" value="F:proton-transporting ATP synthase activity, rotational mechanism"/>
    <property type="evidence" value="ECO:0007669"/>
    <property type="project" value="UniProtKB-UniRule"/>
</dbReference>
<evidence type="ECO:0000256" key="3">
    <source>
        <dbReference type="ARBA" id="ARBA00005712"/>
    </source>
</evidence>
<dbReference type="Proteomes" id="UP000183700">
    <property type="component" value="Unassembled WGS sequence"/>
</dbReference>
<keyword evidence="9 12" id="KW-0066">ATP synthesis</keyword>
<evidence type="ECO:0000256" key="7">
    <source>
        <dbReference type="ARBA" id="ARBA00023136"/>
    </source>
</evidence>
<dbReference type="InterPro" id="IPR036771">
    <property type="entry name" value="ATPsynth_dsu/esu_N"/>
</dbReference>
<dbReference type="Gene3D" id="2.60.15.10">
    <property type="entry name" value="F0F1 ATP synthase delta/epsilon subunit, N-terminal"/>
    <property type="match status" value="1"/>
</dbReference>
<evidence type="ECO:0000256" key="9">
    <source>
        <dbReference type="ARBA" id="ARBA00023310"/>
    </source>
</evidence>
<name>A0A1L8SUI3_9ENTE</name>
<gene>
    <name evidence="12" type="primary">atpC</name>
    <name evidence="16" type="ORF">RV00_GL002513</name>
</gene>
<evidence type="ECO:0000256" key="8">
    <source>
        <dbReference type="ARBA" id="ARBA00023196"/>
    </source>
</evidence>
<evidence type="ECO:0000256" key="11">
    <source>
        <dbReference type="ARBA" id="ARBA00031795"/>
    </source>
</evidence>
<dbReference type="InterPro" id="IPR020547">
    <property type="entry name" value="ATP_synth_F1_esu_C"/>
</dbReference>
<dbReference type="STRING" id="319970.RV00_GL002513"/>
<dbReference type="Pfam" id="PF00401">
    <property type="entry name" value="ATP-synt_DE"/>
    <property type="match status" value="1"/>
</dbReference>
<dbReference type="Gene3D" id="1.20.5.440">
    <property type="entry name" value="ATP synthase delta/epsilon subunit, C-terminal domain"/>
    <property type="match status" value="1"/>
</dbReference>
<dbReference type="RefSeq" id="WP_010746747.1">
    <property type="nucleotide sequence ID" value="NZ_CAURXW010000066.1"/>
</dbReference>
<evidence type="ECO:0000259" key="15">
    <source>
        <dbReference type="Pfam" id="PF02823"/>
    </source>
</evidence>
<evidence type="ECO:0000256" key="6">
    <source>
        <dbReference type="ARBA" id="ARBA00023065"/>
    </source>
</evidence>
<evidence type="ECO:0000256" key="12">
    <source>
        <dbReference type="HAMAP-Rule" id="MF_00530"/>
    </source>
</evidence>
<dbReference type="InterPro" id="IPR001469">
    <property type="entry name" value="ATP_synth_F1_dsu/esu"/>
</dbReference>
<dbReference type="SUPFAM" id="SSF46604">
    <property type="entry name" value="Epsilon subunit of F1F0-ATP synthase C-terminal domain"/>
    <property type="match status" value="1"/>
</dbReference>
<sequence length="144" mass="16173">MEQEKNKVLQVNVVTPDGNVYDHNATIVVAKTVAGEIGILPNHAPIIAPLAIDEVRVRRTDSDTHVDWIAVNGGIMEVRDNVLTIIADTAERERDIDVSRAERAKQRAEARIQEAREKQDTDQLSRAEVALHRAMNRIKVSKHR</sequence>
<organism evidence="16 17">
    <name type="scientific">Enterococcus devriesei</name>
    <dbReference type="NCBI Taxonomy" id="319970"/>
    <lineage>
        <taxon>Bacteria</taxon>
        <taxon>Bacillati</taxon>
        <taxon>Bacillota</taxon>
        <taxon>Bacilli</taxon>
        <taxon>Lactobacillales</taxon>
        <taxon>Enterococcaceae</taxon>
        <taxon>Enterococcus</taxon>
    </lineage>
</organism>
<evidence type="ECO:0000259" key="14">
    <source>
        <dbReference type="Pfam" id="PF00401"/>
    </source>
</evidence>
<dbReference type="GeneID" id="67039215"/>
<comment type="caution">
    <text evidence="16">The sequence shown here is derived from an EMBL/GenBank/DDBJ whole genome shotgun (WGS) entry which is preliminary data.</text>
</comment>
<keyword evidence="5 12" id="KW-0813">Transport</keyword>
<keyword evidence="6 12" id="KW-0406">Ion transport</keyword>
<dbReference type="SUPFAM" id="SSF51344">
    <property type="entry name" value="Epsilon subunit of F1F0-ATP synthase N-terminal domain"/>
    <property type="match status" value="1"/>
</dbReference>
<evidence type="ECO:0000313" key="17">
    <source>
        <dbReference type="Proteomes" id="UP000183700"/>
    </source>
</evidence>
<dbReference type="CDD" id="cd12152">
    <property type="entry name" value="F1-ATPase_delta"/>
    <property type="match status" value="1"/>
</dbReference>
<keyword evidence="17" id="KW-1185">Reference proteome</keyword>
<dbReference type="InterPro" id="IPR020546">
    <property type="entry name" value="ATP_synth_F1_dsu/esu_N"/>
</dbReference>
<dbReference type="NCBIfam" id="TIGR01216">
    <property type="entry name" value="ATP_synt_epsi"/>
    <property type="match status" value="1"/>
</dbReference>
<keyword evidence="8 12" id="KW-0139">CF(1)</keyword>
<dbReference type="InterPro" id="IPR036794">
    <property type="entry name" value="ATP_F1_dsu/esu_C_sf"/>
</dbReference>